<feature type="transmembrane region" description="Helical" evidence="10">
    <location>
        <begin position="21"/>
        <end position="39"/>
    </location>
</feature>
<evidence type="ECO:0000256" key="9">
    <source>
        <dbReference type="ARBA" id="ARBA00023136"/>
    </source>
</evidence>
<keyword evidence="12" id="KW-1185">Reference proteome</keyword>
<dbReference type="RefSeq" id="WP_106840891.1">
    <property type="nucleotide sequence ID" value="NZ_JARMEZ010000006.1"/>
</dbReference>
<dbReference type="OrthoDB" id="2375888at2"/>
<keyword evidence="5 10" id="KW-0812">Transmembrane</keyword>
<comment type="similarity">
    <text evidence="2">Belongs to the cytochrome c oxidase bacterial subunit 4 family.</text>
</comment>
<dbReference type="Pfam" id="PF03626">
    <property type="entry name" value="COX4_pro"/>
    <property type="match status" value="1"/>
</dbReference>
<keyword evidence="4" id="KW-1003">Cell membrane</keyword>
<keyword evidence="9 10" id="KW-0472">Membrane</keyword>
<evidence type="ECO:0000256" key="5">
    <source>
        <dbReference type="ARBA" id="ARBA00022692"/>
    </source>
</evidence>
<evidence type="ECO:0000256" key="2">
    <source>
        <dbReference type="ARBA" id="ARBA00008079"/>
    </source>
</evidence>
<dbReference type="InterPro" id="IPR005171">
    <property type="entry name" value="Cyt_c_oxidase_su4_prok"/>
</dbReference>
<accession>A0A2P7UT77</accession>
<feature type="transmembrane region" description="Helical" evidence="10">
    <location>
        <begin position="51"/>
        <end position="70"/>
    </location>
</feature>
<dbReference type="EMBL" id="PXZM01000038">
    <property type="protein sequence ID" value="PSJ90125.1"/>
    <property type="molecule type" value="Genomic_DNA"/>
</dbReference>
<dbReference type="InterPro" id="IPR014210">
    <property type="entry name" value="Cyt_o_ubiqinol_oxidase_su4"/>
</dbReference>
<dbReference type="PANTHER" id="PTHR36835">
    <property type="entry name" value="CYTOCHROME BO(3) UBIQUINOL OXIDASE SUBUNIT 4"/>
    <property type="match status" value="1"/>
</dbReference>
<evidence type="ECO:0000256" key="6">
    <source>
        <dbReference type="ARBA" id="ARBA00022982"/>
    </source>
</evidence>
<comment type="caution">
    <text evidence="11">The sequence shown here is derived from an EMBL/GenBank/DDBJ whole genome shotgun (WGS) entry which is preliminary data.</text>
</comment>
<reference evidence="11 12" key="1">
    <citation type="submission" date="2018-03" db="EMBL/GenBank/DDBJ databases">
        <title>Brevisbacillus phylogenomics.</title>
        <authorList>
            <person name="Dunlap C."/>
        </authorList>
    </citation>
    <scope>NUCLEOTIDE SEQUENCE [LARGE SCALE GENOMIC DNA]</scope>
    <source>
        <strain evidence="11 12">NRRL NRS-1210</strain>
    </source>
</reference>
<dbReference type="NCBIfam" id="TIGR02847">
    <property type="entry name" value="CyoD"/>
    <property type="match status" value="1"/>
</dbReference>
<evidence type="ECO:0000256" key="7">
    <source>
        <dbReference type="ARBA" id="ARBA00022989"/>
    </source>
</evidence>
<evidence type="ECO:0000256" key="1">
    <source>
        <dbReference type="ARBA" id="ARBA00004651"/>
    </source>
</evidence>
<evidence type="ECO:0000313" key="12">
    <source>
        <dbReference type="Proteomes" id="UP000240419"/>
    </source>
</evidence>
<evidence type="ECO:0000256" key="10">
    <source>
        <dbReference type="SAM" id="Phobius"/>
    </source>
</evidence>
<organism evidence="11 12">
    <name type="scientific">Brevibacillus fortis</name>
    <dbReference type="NCBI Taxonomy" id="2126352"/>
    <lineage>
        <taxon>Bacteria</taxon>
        <taxon>Bacillati</taxon>
        <taxon>Bacillota</taxon>
        <taxon>Bacilli</taxon>
        <taxon>Bacillales</taxon>
        <taxon>Paenibacillaceae</taxon>
        <taxon>Brevibacillus</taxon>
    </lineage>
</organism>
<proteinExistence type="inferred from homology"/>
<keyword evidence="7 10" id="KW-1133">Transmembrane helix</keyword>
<keyword evidence="8" id="KW-0560">Oxidoreductase</keyword>
<evidence type="ECO:0000313" key="11">
    <source>
        <dbReference type="EMBL" id="PSJ90125.1"/>
    </source>
</evidence>
<dbReference type="InterPro" id="IPR050968">
    <property type="entry name" value="Cytochrome_c_oxidase_bac_sub4"/>
</dbReference>
<dbReference type="GO" id="GO:0015990">
    <property type="term" value="P:electron transport coupled proton transport"/>
    <property type="evidence" value="ECO:0007669"/>
    <property type="project" value="InterPro"/>
</dbReference>
<gene>
    <name evidence="11" type="primary">cyoD</name>
    <name evidence="11" type="ORF">C7R93_22365</name>
</gene>
<keyword evidence="6" id="KW-0249">Electron transport</keyword>
<dbReference type="GO" id="GO:0009319">
    <property type="term" value="C:cytochrome o ubiquinol oxidase complex"/>
    <property type="evidence" value="ECO:0007669"/>
    <property type="project" value="TreeGrafter"/>
</dbReference>
<evidence type="ECO:0000256" key="8">
    <source>
        <dbReference type="ARBA" id="ARBA00023002"/>
    </source>
</evidence>
<feature type="transmembrane region" description="Helical" evidence="10">
    <location>
        <begin position="82"/>
        <end position="104"/>
    </location>
</feature>
<dbReference type="AlphaFoldDB" id="A0A2P7UT77"/>
<evidence type="ECO:0000256" key="3">
    <source>
        <dbReference type="ARBA" id="ARBA00022448"/>
    </source>
</evidence>
<name>A0A2P7UT77_9BACL</name>
<dbReference type="Proteomes" id="UP000240419">
    <property type="component" value="Unassembled WGS sequence"/>
</dbReference>
<dbReference type="GO" id="GO:0005886">
    <property type="term" value="C:plasma membrane"/>
    <property type="evidence" value="ECO:0007669"/>
    <property type="project" value="UniProtKB-SubCell"/>
</dbReference>
<dbReference type="GO" id="GO:0009486">
    <property type="term" value="F:cytochrome bo3 ubiquinol oxidase activity"/>
    <property type="evidence" value="ECO:0007669"/>
    <property type="project" value="InterPro"/>
</dbReference>
<dbReference type="PANTHER" id="PTHR36835:SF1">
    <property type="entry name" value="CYTOCHROME BO(3) UBIQUINOL OXIDASE SUBUNIT 4"/>
    <property type="match status" value="1"/>
</dbReference>
<dbReference type="GO" id="GO:0015078">
    <property type="term" value="F:proton transmembrane transporter activity"/>
    <property type="evidence" value="ECO:0007669"/>
    <property type="project" value="TreeGrafter"/>
</dbReference>
<protein>
    <submittedName>
        <fullName evidence="11">Cytochrome o ubiquinol oxidase subunit IV</fullName>
    </submittedName>
</protein>
<dbReference type="GO" id="GO:0019646">
    <property type="term" value="P:aerobic electron transport chain"/>
    <property type="evidence" value="ECO:0007669"/>
    <property type="project" value="TreeGrafter"/>
</dbReference>
<sequence length="110" mass="12544">MSKQSVQGTADQHGGHGSLKSYVIGFVLSLVFTIIPILALENGWLDSDKRIIIYLTAALFQFIVQLFFFMHLKEEDKPRYNLMSLLLGLFIVFLIVIGSIWIMMYNMVAL</sequence>
<keyword evidence="3" id="KW-0813">Transport</keyword>
<comment type="subcellular location">
    <subcellularLocation>
        <location evidence="1">Cell membrane</location>
        <topology evidence="1">Multi-pass membrane protein</topology>
    </subcellularLocation>
</comment>
<evidence type="ECO:0000256" key="4">
    <source>
        <dbReference type="ARBA" id="ARBA00022475"/>
    </source>
</evidence>